<keyword evidence="4" id="KW-0805">Transcription regulation</keyword>
<proteinExistence type="inferred from homology"/>
<keyword evidence="5" id="KW-0238">DNA-binding</keyword>
<evidence type="ECO:0000256" key="6">
    <source>
        <dbReference type="ARBA" id="ARBA00023163"/>
    </source>
</evidence>
<dbReference type="SMART" id="SM00401">
    <property type="entry name" value="ZnF_GATA"/>
    <property type="match status" value="1"/>
</dbReference>
<protein>
    <recommendedName>
        <fullName evidence="10">GATA-type domain-containing protein</fullName>
    </recommendedName>
</protein>
<dbReference type="SUPFAM" id="SSF57716">
    <property type="entry name" value="Glucocorticoid receptor-like (DNA-binding domain)"/>
    <property type="match status" value="1"/>
</dbReference>
<feature type="compositionally biased region" description="Polar residues" evidence="9">
    <location>
        <begin position="56"/>
        <end position="73"/>
    </location>
</feature>
<dbReference type="GO" id="GO:0008270">
    <property type="term" value="F:zinc ion binding"/>
    <property type="evidence" value="ECO:0007669"/>
    <property type="project" value="UniProtKB-KW"/>
</dbReference>
<evidence type="ECO:0000256" key="7">
    <source>
        <dbReference type="ARBA" id="ARBA00024019"/>
    </source>
</evidence>
<dbReference type="PROSITE" id="PS50114">
    <property type="entry name" value="GATA_ZN_FINGER_2"/>
    <property type="match status" value="1"/>
</dbReference>
<comment type="caution">
    <text evidence="11">The sequence shown here is derived from an EMBL/GenBank/DDBJ whole genome shotgun (WGS) entry which is preliminary data.</text>
</comment>
<dbReference type="GO" id="GO:0006355">
    <property type="term" value="P:regulation of DNA-templated transcription"/>
    <property type="evidence" value="ECO:0007669"/>
    <property type="project" value="InterPro"/>
</dbReference>
<evidence type="ECO:0000259" key="10">
    <source>
        <dbReference type="PROSITE" id="PS50114"/>
    </source>
</evidence>
<reference evidence="11 12" key="1">
    <citation type="submission" date="2020-04" db="EMBL/GenBank/DDBJ databases">
        <title>Plant Genome Project.</title>
        <authorList>
            <person name="Zhang R.-G."/>
        </authorList>
    </citation>
    <scope>NUCLEOTIDE SEQUENCE [LARGE SCALE GENOMIC DNA]</scope>
    <source>
        <strain evidence="11">YNK0</strain>
        <tissue evidence="11">Leaf</tissue>
    </source>
</reference>
<dbReference type="AlphaFoldDB" id="A0A834Z2S3"/>
<dbReference type="CDD" id="cd00202">
    <property type="entry name" value="ZnF_GATA"/>
    <property type="match status" value="1"/>
</dbReference>
<dbReference type="Proteomes" id="UP000655225">
    <property type="component" value="Unassembled WGS sequence"/>
</dbReference>
<dbReference type="Pfam" id="PF00320">
    <property type="entry name" value="GATA"/>
    <property type="match status" value="1"/>
</dbReference>
<feature type="region of interest" description="Disordered" evidence="9">
    <location>
        <begin position="51"/>
        <end position="76"/>
    </location>
</feature>
<sequence length="225" mass="24466">MEFLPIDTVAVKVPRKEEIKERDLLGRLELFRRENPDSGIDCTLKLGLSYDKPESDQPSAYQNPGASYSSNLNIHGRPSSRVVQNYGVVNGRGTANSTWGGSNHLRGLPGVVNHNNNRDGFGLLGGSSMAAPSNSNISNHYMSYPRFSMPQNNATAGTIFQRRTEPEPLGSVKKCTACFTIATPLWRNGPTGPKTLCNACGIRYKKELRKNKGTSNPNSNPSGGL</sequence>
<evidence type="ECO:0000256" key="4">
    <source>
        <dbReference type="ARBA" id="ARBA00023015"/>
    </source>
</evidence>
<evidence type="ECO:0000256" key="5">
    <source>
        <dbReference type="ARBA" id="ARBA00023125"/>
    </source>
</evidence>
<feature type="domain" description="GATA-type" evidence="10">
    <location>
        <begin position="173"/>
        <end position="205"/>
    </location>
</feature>
<keyword evidence="12" id="KW-1185">Reference proteome</keyword>
<dbReference type="GO" id="GO:0043565">
    <property type="term" value="F:sequence-specific DNA binding"/>
    <property type="evidence" value="ECO:0007669"/>
    <property type="project" value="InterPro"/>
</dbReference>
<evidence type="ECO:0000256" key="9">
    <source>
        <dbReference type="SAM" id="MobiDB-lite"/>
    </source>
</evidence>
<evidence type="ECO:0000256" key="8">
    <source>
        <dbReference type="PROSITE-ProRule" id="PRU00094"/>
    </source>
</evidence>
<dbReference type="EMBL" id="JABCRI010000011">
    <property type="protein sequence ID" value="KAF8398500.1"/>
    <property type="molecule type" value="Genomic_DNA"/>
</dbReference>
<dbReference type="PANTHER" id="PTHR46813">
    <property type="entry name" value="GATA TRANSCRIPTION FACTOR 18"/>
    <property type="match status" value="1"/>
</dbReference>
<organism evidence="11 12">
    <name type="scientific">Tetracentron sinense</name>
    <name type="common">Spur-leaf</name>
    <dbReference type="NCBI Taxonomy" id="13715"/>
    <lineage>
        <taxon>Eukaryota</taxon>
        <taxon>Viridiplantae</taxon>
        <taxon>Streptophyta</taxon>
        <taxon>Embryophyta</taxon>
        <taxon>Tracheophyta</taxon>
        <taxon>Spermatophyta</taxon>
        <taxon>Magnoliopsida</taxon>
        <taxon>Trochodendrales</taxon>
        <taxon>Trochodendraceae</taxon>
        <taxon>Tetracentron</taxon>
    </lineage>
</organism>
<evidence type="ECO:0000313" key="12">
    <source>
        <dbReference type="Proteomes" id="UP000655225"/>
    </source>
</evidence>
<dbReference type="InterPro" id="IPR013088">
    <property type="entry name" value="Znf_NHR/GATA"/>
</dbReference>
<comment type="similarity">
    <text evidence="7">Belongs to the type IV zinc-finger family. Class B subfamily.</text>
</comment>
<dbReference type="InterPro" id="IPR000679">
    <property type="entry name" value="Znf_GATA"/>
</dbReference>
<keyword evidence="1" id="KW-0479">Metal-binding</keyword>
<keyword evidence="6" id="KW-0804">Transcription</keyword>
<gene>
    <name evidence="11" type="ORF">HHK36_017429</name>
</gene>
<dbReference type="OrthoDB" id="2162994at2759"/>
<accession>A0A834Z2S3</accession>
<dbReference type="OMA" id="FHEYPRR"/>
<name>A0A834Z2S3_TETSI</name>
<evidence type="ECO:0000256" key="2">
    <source>
        <dbReference type="ARBA" id="ARBA00022771"/>
    </source>
</evidence>
<evidence type="ECO:0000256" key="3">
    <source>
        <dbReference type="ARBA" id="ARBA00022833"/>
    </source>
</evidence>
<evidence type="ECO:0000313" key="11">
    <source>
        <dbReference type="EMBL" id="KAF8398500.1"/>
    </source>
</evidence>
<keyword evidence="2 8" id="KW-0863">Zinc-finger</keyword>
<dbReference type="PANTHER" id="PTHR46813:SF16">
    <property type="entry name" value="GATA TRANSCRIPTION FACTOR 18"/>
    <property type="match status" value="1"/>
</dbReference>
<keyword evidence="3" id="KW-0862">Zinc</keyword>
<evidence type="ECO:0000256" key="1">
    <source>
        <dbReference type="ARBA" id="ARBA00022723"/>
    </source>
</evidence>
<dbReference type="Gene3D" id="3.30.50.10">
    <property type="entry name" value="Erythroid Transcription Factor GATA-1, subunit A"/>
    <property type="match status" value="1"/>
</dbReference>